<dbReference type="InterPro" id="IPR013087">
    <property type="entry name" value="Znf_C2H2_type"/>
</dbReference>
<dbReference type="PROSITE" id="PS00107">
    <property type="entry name" value="PROTEIN_KINASE_ATP"/>
    <property type="match status" value="1"/>
</dbReference>
<keyword evidence="2 5" id="KW-0547">Nucleotide-binding</keyword>
<feature type="domain" description="Protein kinase" evidence="7">
    <location>
        <begin position="12"/>
        <end position="274"/>
    </location>
</feature>
<keyword evidence="4 5" id="KW-0067">ATP-binding</keyword>
<comment type="caution">
    <text evidence="8">The sequence shown here is derived from an EMBL/GenBank/DDBJ whole genome shotgun (WGS) entry which is preliminary data.</text>
</comment>
<evidence type="ECO:0000256" key="5">
    <source>
        <dbReference type="PROSITE-ProRule" id="PRU10141"/>
    </source>
</evidence>
<keyword evidence="9" id="KW-1185">Reference proteome</keyword>
<sequence length="1020" mass="114973">MSDVDLLHGCGCTSYSFLGRGQYGNVYVVVMQDGHIRAAKIVTDPEAANREFRTAETLTLDCKHRRFFVTAHECFKAPKNQSTVFMLDYADRGDLTKFMTPYENVGICESMVMKLLFMNARALTEIHSQFFIHRDIKPDNILLSYDPETTTVRTVISDYGLLKKIGSTTQDAPLLQGTVCGTPLYMSPEAIAEDGYSQKMDVWSLGCIFYELLTGRHPFDSTSLLGIIRAHSRPLQPIANVSEACNDLLSKMLSFNATERISTFNNALLSHPFFFPLFNIATDHQPSDPVDVNSAPFRRFLTNPPFDTVELTWSEYEALQNKLLPAGTIYQPTRLQLPPGMERKSQLIPDMNETIMNVPVNVKGGNISDLAKRGPARSPTTASLPPGALFQEKQTPYANSPLAATQPAQPVLLQSSIVQPVLLQSSIVQQQDAHPTLLTNQPQPTPPETDLVLRSNTRLATNAPSDLPLNHSNGEGETLAALSQTINNPSTNKFAQPRTRKDADSFVADGSMNDADSQPQPSPPRPNTLTPTPIAPTPVAPTPSIPQVLSESAISSTLSTGRSKWARTTTKQTSVKLACQICGIQIKTEEMQQHMEDKHPAEMDEQRRATQQILDEQRWTTQQKTLDKLKGEYGCPFCKTGMLESYSFPNLIFHWANKCSFSRVDNSGSFTCPFCQAHQWGHDEIFSHIHNQHSGDIKILFDRYRTTKMKNRFSEEELQLQSTASFFLLRSINRMLSPAAEQLYKQSMRGFNFFFCVECAMFVCNSDVPNHFFRHHRATLLNLMLPCTFCNEQLFYKNLYQHWAHSCRGICDTLSRQFEEAQRNPTVTCRLCSAQVKTDEFMLHLSDVEYRHLPMRCEDGTLNINHFSPIVDIFASTAKTLRHKLENESFFCPFCSAQMLRADAIAHFVSSCPFSLRPNERQPKCPLCRYAATTPMEMWEHIKIAHRPSLQDGLRETRLSVSCRLCSTVVPRADLAKHYMSNHSSVHHDQRSLNTLCPVCQVIIKCSELADHLGHHKLKQ</sequence>
<dbReference type="SUPFAM" id="SSF56112">
    <property type="entry name" value="Protein kinase-like (PK-like)"/>
    <property type="match status" value="1"/>
</dbReference>
<evidence type="ECO:0000313" key="9">
    <source>
        <dbReference type="Proteomes" id="UP001281761"/>
    </source>
</evidence>
<dbReference type="InterPro" id="IPR008271">
    <property type="entry name" value="Ser/Thr_kinase_AS"/>
</dbReference>
<dbReference type="PROSITE" id="PS50011">
    <property type="entry name" value="PROTEIN_KINASE_DOM"/>
    <property type="match status" value="1"/>
</dbReference>
<dbReference type="InterPro" id="IPR011009">
    <property type="entry name" value="Kinase-like_dom_sf"/>
</dbReference>
<evidence type="ECO:0000259" key="7">
    <source>
        <dbReference type="PROSITE" id="PS50011"/>
    </source>
</evidence>
<dbReference type="PANTHER" id="PTHR24348:SF22">
    <property type="entry name" value="NON-SPECIFIC SERINE_THREONINE PROTEIN KINASE"/>
    <property type="match status" value="1"/>
</dbReference>
<dbReference type="GO" id="GO:0004674">
    <property type="term" value="F:protein serine/threonine kinase activity"/>
    <property type="evidence" value="ECO:0007669"/>
    <property type="project" value="UniProtKB-KW"/>
</dbReference>
<dbReference type="Gene3D" id="1.10.510.10">
    <property type="entry name" value="Transferase(Phosphotransferase) domain 1"/>
    <property type="match status" value="1"/>
</dbReference>
<dbReference type="InterPro" id="IPR045269">
    <property type="entry name" value="Atg1-like"/>
</dbReference>
<reference evidence="8 9" key="1">
    <citation type="journal article" date="2022" name="bioRxiv">
        <title>Genomics of Preaxostyla Flagellates Illuminates Evolutionary Transitions and the Path Towards Mitochondrial Loss.</title>
        <authorList>
            <person name="Novak L.V.F."/>
            <person name="Treitli S.C."/>
            <person name="Pyrih J."/>
            <person name="Halakuc P."/>
            <person name="Pipaliya S.V."/>
            <person name="Vacek V."/>
            <person name="Brzon O."/>
            <person name="Soukal P."/>
            <person name="Eme L."/>
            <person name="Dacks J.B."/>
            <person name="Karnkowska A."/>
            <person name="Elias M."/>
            <person name="Hampl V."/>
        </authorList>
    </citation>
    <scope>NUCLEOTIDE SEQUENCE [LARGE SCALE GENOMIC DNA]</scope>
    <source>
        <strain evidence="8">NAU3</strain>
        <tissue evidence="8">Gut</tissue>
    </source>
</reference>
<dbReference type="SMART" id="SM00220">
    <property type="entry name" value="S_TKc"/>
    <property type="match status" value="1"/>
</dbReference>
<dbReference type="SMART" id="SM00355">
    <property type="entry name" value="ZnF_C2H2"/>
    <property type="match status" value="6"/>
</dbReference>
<dbReference type="InterPro" id="IPR000719">
    <property type="entry name" value="Prot_kinase_dom"/>
</dbReference>
<evidence type="ECO:0000256" key="6">
    <source>
        <dbReference type="SAM" id="MobiDB-lite"/>
    </source>
</evidence>
<evidence type="ECO:0000256" key="4">
    <source>
        <dbReference type="ARBA" id="ARBA00022840"/>
    </source>
</evidence>
<evidence type="ECO:0000313" key="8">
    <source>
        <dbReference type="EMBL" id="KAK2963395.1"/>
    </source>
</evidence>
<keyword evidence="8" id="KW-0723">Serine/threonine-protein kinase</keyword>
<gene>
    <name evidence="8" type="ORF">BLNAU_1436</name>
</gene>
<feature type="binding site" evidence="5">
    <location>
        <position position="40"/>
    </location>
    <ligand>
        <name>ATP</name>
        <dbReference type="ChEBI" id="CHEBI:30616"/>
    </ligand>
</feature>
<keyword evidence="3 8" id="KW-0418">Kinase</keyword>
<dbReference type="EC" id="2.7.11.1" evidence="8"/>
<evidence type="ECO:0000256" key="3">
    <source>
        <dbReference type="ARBA" id="ARBA00022777"/>
    </source>
</evidence>
<keyword evidence="1 8" id="KW-0808">Transferase</keyword>
<feature type="compositionally biased region" description="Pro residues" evidence="6">
    <location>
        <begin position="533"/>
        <end position="544"/>
    </location>
</feature>
<dbReference type="Pfam" id="PF00069">
    <property type="entry name" value="Pkinase"/>
    <property type="match status" value="1"/>
</dbReference>
<name>A0ABQ9YIC0_9EUKA</name>
<protein>
    <submittedName>
        <fullName evidence="8">Serine/threonine protein kinase</fullName>
        <ecNumber evidence="8">2.7.11.1</ecNumber>
    </submittedName>
</protein>
<dbReference type="Proteomes" id="UP001281761">
    <property type="component" value="Unassembled WGS sequence"/>
</dbReference>
<accession>A0ABQ9YIC0</accession>
<dbReference type="PANTHER" id="PTHR24348">
    <property type="entry name" value="SERINE/THREONINE-PROTEIN KINASE UNC-51-RELATED"/>
    <property type="match status" value="1"/>
</dbReference>
<dbReference type="PROSITE" id="PS00108">
    <property type="entry name" value="PROTEIN_KINASE_ST"/>
    <property type="match status" value="1"/>
</dbReference>
<proteinExistence type="predicted"/>
<dbReference type="EMBL" id="JARBJD010000006">
    <property type="protein sequence ID" value="KAK2963395.1"/>
    <property type="molecule type" value="Genomic_DNA"/>
</dbReference>
<organism evidence="8 9">
    <name type="scientific">Blattamonas nauphoetae</name>
    <dbReference type="NCBI Taxonomy" id="2049346"/>
    <lineage>
        <taxon>Eukaryota</taxon>
        <taxon>Metamonada</taxon>
        <taxon>Preaxostyla</taxon>
        <taxon>Oxymonadida</taxon>
        <taxon>Blattamonas</taxon>
    </lineage>
</organism>
<dbReference type="InterPro" id="IPR017441">
    <property type="entry name" value="Protein_kinase_ATP_BS"/>
</dbReference>
<feature type="region of interest" description="Disordered" evidence="6">
    <location>
        <begin position="488"/>
        <end position="545"/>
    </location>
</feature>
<evidence type="ECO:0000256" key="2">
    <source>
        <dbReference type="ARBA" id="ARBA00022741"/>
    </source>
</evidence>
<evidence type="ECO:0000256" key="1">
    <source>
        <dbReference type="ARBA" id="ARBA00022679"/>
    </source>
</evidence>